<dbReference type="EMBL" id="DF237802">
    <property type="protein sequence ID" value="GAQ91780.1"/>
    <property type="molecule type" value="Genomic_DNA"/>
</dbReference>
<accession>A0A1Y1ILP1</accession>
<feature type="region of interest" description="Disordered" evidence="1">
    <location>
        <begin position="156"/>
        <end position="323"/>
    </location>
</feature>
<protein>
    <submittedName>
        <fullName evidence="2">Uncharacterized protein</fullName>
    </submittedName>
</protein>
<dbReference type="OMA" id="REPPWEQ"/>
<dbReference type="AlphaFoldDB" id="A0A1Y1ILP1"/>
<reference evidence="2 3" key="1">
    <citation type="journal article" date="2014" name="Nat. Commun.">
        <title>Klebsormidium flaccidum genome reveals primary factors for plant terrestrial adaptation.</title>
        <authorList>
            <person name="Hori K."/>
            <person name="Maruyama F."/>
            <person name="Fujisawa T."/>
            <person name="Togashi T."/>
            <person name="Yamamoto N."/>
            <person name="Seo M."/>
            <person name="Sato S."/>
            <person name="Yamada T."/>
            <person name="Mori H."/>
            <person name="Tajima N."/>
            <person name="Moriyama T."/>
            <person name="Ikeuchi M."/>
            <person name="Watanabe M."/>
            <person name="Wada H."/>
            <person name="Kobayashi K."/>
            <person name="Saito M."/>
            <person name="Masuda T."/>
            <person name="Sasaki-Sekimoto Y."/>
            <person name="Mashiguchi K."/>
            <person name="Awai K."/>
            <person name="Shimojima M."/>
            <person name="Masuda S."/>
            <person name="Iwai M."/>
            <person name="Nobusawa T."/>
            <person name="Narise T."/>
            <person name="Kondo S."/>
            <person name="Saito H."/>
            <person name="Sato R."/>
            <person name="Murakawa M."/>
            <person name="Ihara Y."/>
            <person name="Oshima-Yamada Y."/>
            <person name="Ohtaka K."/>
            <person name="Satoh M."/>
            <person name="Sonobe K."/>
            <person name="Ishii M."/>
            <person name="Ohtani R."/>
            <person name="Kanamori-Sato M."/>
            <person name="Honoki R."/>
            <person name="Miyazaki D."/>
            <person name="Mochizuki H."/>
            <person name="Umetsu J."/>
            <person name="Higashi K."/>
            <person name="Shibata D."/>
            <person name="Kamiya Y."/>
            <person name="Sato N."/>
            <person name="Nakamura Y."/>
            <person name="Tabata S."/>
            <person name="Ida S."/>
            <person name="Kurokawa K."/>
            <person name="Ohta H."/>
        </authorList>
    </citation>
    <scope>NUCLEOTIDE SEQUENCE [LARGE SCALE GENOMIC DNA]</scope>
    <source>
        <strain evidence="2 3">NIES-2285</strain>
    </source>
</reference>
<feature type="compositionally biased region" description="Polar residues" evidence="1">
    <location>
        <begin position="172"/>
        <end position="181"/>
    </location>
</feature>
<proteinExistence type="predicted"/>
<evidence type="ECO:0000256" key="1">
    <source>
        <dbReference type="SAM" id="MobiDB-lite"/>
    </source>
</evidence>
<feature type="compositionally biased region" description="Low complexity" evidence="1">
    <location>
        <begin position="274"/>
        <end position="286"/>
    </location>
</feature>
<evidence type="ECO:0000313" key="3">
    <source>
        <dbReference type="Proteomes" id="UP000054558"/>
    </source>
</evidence>
<sequence>MHVHLDRTVRSLAIEESEMSSNVRNLEFIKRSWRALLGALTRPGDTKTIFDHGESGMGARKASVGESARARRRRVTSAGLPDWRRSWWPSLSCIVAEGHEGRLGQGPAAGGRPAARRNSLQRSTTCWSEKRAAVGAGLAQSLCAVFRFNPEILQRSEEDPQEAAATAEYRTGQRSGRSVTNAPPGWETVCARPPPGEEVGSVWEKARASHHRSGQTTGQRGETARAPRRATARGQSTGQRLGDGRRAAPRRRPKCPENRAAGRQPALPAGTESRAGVGRRPAPRRATAWDRRPGSGRKTGLRVAQRHCPGLEEPGRGQETACAKRCTTTRDRELGNGRETACVMRCAIAQGDRDREPGSARRRGCAQRRAAPLPGTENREVVKRRPARSVALPNGTLMREPGSGRETACAIPLGTGNRTAVGSWTARAKRRATT</sequence>
<evidence type="ECO:0000313" key="2">
    <source>
        <dbReference type="EMBL" id="GAQ91780.1"/>
    </source>
</evidence>
<gene>
    <name evidence="2" type="ORF">KFL_008530010</name>
</gene>
<keyword evidence="3" id="KW-1185">Reference proteome</keyword>
<dbReference type="Proteomes" id="UP000054558">
    <property type="component" value="Unassembled WGS sequence"/>
</dbReference>
<name>A0A1Y1ILP1_KLENI</name>
<feature type="region of interest" description="Disordered" evidence="1">
    <location>
        <begin position="103"/>
        <end position="122"/>
    </location>
</feature>
<organism evidence="2 3">
    <name type="scientific">Klebsormidium nitens</name>
    <name type="common">Green alga</name>
    <name type="synonym">Ulothrix nitens</name>
    <dbReference type="NCBI Taxonomy" id="105231"/>
    <lineage>
        <taxon>Eukaryota</taxon>
        <taxon>Viridiplantae</taxon>
        <taxon>Streptophyta</taxon>
        <taxon>Klebsormidiophyceae</taxon>
        <taxon>Klebsormidiales</taxon>
        <taxon>Klebsormidiaceae</taxon>
        <taxon>Klebsormidium</taxon>
    </lineage>
</organism>
<feature type="region of interest" description="Disordered" evidence="1">
    <location>
        <begin position="352"/>
        <end position="434"/>
    </location>
</feature>